<keyword evidence="1" id="KW-0812">Transmembrane</keyword>
<keyword evidence="1" id="KW-1133">Transmembrane helix</keyword>
<evidence type="ECO:0000313" key="2">
    <source>
        <dbReference type="EMBL" id="GIJ66967.1"/>
    </source>
</evidence>
<gene>
    <name evidence="2" type="ORF">Voc01_018840</name>
</gene>
<dbReference type="AlphaFoldDB" id="A0A8J3ZQ26"/>
<comment type="caution">
    <text evidence="2">The sequence shown here is derived from an EMBL/GenBank/DDBJ whole genome shotgun (WGS) entry which is preliminary data.</text>
</comment>
<feature type="transmembrane region" description="Helical" evidence="1">
    <location>
        <begin position="21"/>
        <end position="42"/>
    </location>
</feature>
<evidence type="ECO:0000313" key="3">
    <source>
        <dbReference type="Proteomes" id="UP000635606"/>
    </source>
</evidence>
<evidence type="ECO:0000256" key="1">
    <source>
        <dbReference type="SAM" id="Phobius"/>
    </source>
</evidence>
<sequence length="202" mass="20478">MTVADTWVPVERRWLGLDRRTLPAAGVVAGLILLWAVVMPVVNRVTPADYPRIGAGDRLDLGGGVTITPPVGWRLVEGYVVGSTRTPASGDAEVGQSGVVASVHVAPFNGDADALLGQAERIDSSALPGFTVSGGRTTVPAQDGITGVVEDYSSGSGEGLVAAYAFDGVGVTVVVDATSGQLAVHAAEIDAMLRSVAGRAGS</sequence>
<name>A0A8J3ZQ26_9ACTN</name>
<protein>
    <submittedName>
        <fullName evidence="2">Uncharacterized protein</fullName>
    </submittedName>
</protein>
<dbReference type="Proteomes" id="UP000635606">
    <property type="component" value="Unassembled WGS sequence"/>
</dbReference>
<proteinExistence type="predicted"/>
<keyword evidence="1" id="KW-0472">Membrane</keyword>
<accession>A0A8J3ZQ26</accession>
<reference evidence="2" key="1">
    <citation type="submission" date="2021-01" db="EMBL/GenBank/DDBJ databases">
        <title>Whole genome shotgun sequence of Virgisporangium ochraceum NBRC 16418.</title>
        <authorList>
            <person name="Komaki H."/>
            <person name="Tamura T."/>
        </authorList>
    </citation>
    <scope>NUCLEOTIDE SEQUENCE</scope>
    <source>
        <strain evidence="2">NBRC 16418</strain>
    </source>
</reference>
<dbReference type="EMBL" id="BOPH01000022">
    <property type="protein sequence ID" value="GIJ66967.1"/>
    <property type="molecule type" value="Genomic_DNA"/>
</dbReference>
<organism evidence="2 3">
    <name type="scientific">Virgisporangium ochraceum</name>
    <dbReference type="NCBI Taxonomy" id="65505"/>
    <lineage>
        <taxon>Bacteria</taxon>
        <taxon>Bacillati</taxon>
        <taxon>Actinomycetota</taxon>
        <taxon>Actinomycetes</taxon>
        <taxon>Micromonosporales</taxon>
        <taxon>Micromonosporaceae</taxon>
        <taxon>Virgisporangium</taxon>
    </lineage>
</organism>
<keyword evidence="3" id="KW-1185">Reference proteome</keyword>
<dbReference type="RefSeq" id="WP_203926933.1">
    <property type="nucleotide sequence ID" value="NZ_BOPH01000022.1"/>
</dbReference>